<feature type="signal peptide" evidence="1">
    <location>
        <begin position="1"/>
        <end position="30"/>
    </location>
</feature>
<sequence length="266" mass="27987">MTMMNTSRSLAAALLVCALLLSSTVGSATAKKVALVYDVEYVDISESEDRSEWGEASNLRAFLESLNYSPYLVTQSDNEGSWTTALAQARTLIFAEGASTVPDDSVEPLRAWVRSGGVAVFCEDTNSVAQQLTELELSNVAVAVPIERGGGGGSWSKSAAGAASSLFANGPAQVGELDSTSTWYLDNDLPAEQASLKCMYGETASCAVWVYTQGSGKFIGVGPDFYDFGYDGGQDGGWVSVMTTIVGHGSSASQLASWVSWVAALY</sequence>
<reference evidence="2 3" key="1">
    <citation type="journal article" date="2013" name="Genome Biol.">
        <title>Genome of Acanthamoeba castellanii highlights extensive lateral gene transfer and early evolution of tyrosine kinase signaling.</title>
        <authorList>
            <person name="Clarke M."/>
            <person name="Lohan A.J."/>
            <person name="Liu B."/>
            <person name="Lagkouvardos I."/>
            <person name="Roy S."/>
            <person name="Zafar N."/>
            <person name="Bertelli C."/>
            <person name="Schilde C."/>
            <person name="Kianianmomeni A."/>
            <person name="Burglin T.R."/>
            <person name="Frech C."/>
            <person name="Turcotte B."/>
            <person name="Kopec K.O."/>
            <person name="Synnott J.M."/>
            <person name="Choo C."/>
            <person name="Paponov I."/>
            <person name="Finkler A."/>
            <person name="Soon Heng Tan C."/>
            <person name="Hutchins A.P."/>
            <person name="Weinmeier T."/>
            <person name="Rattei T."/>
            <person name="Chu J.S."/>
            <person name="Gimenez G."/>
            <person name="Irimia M."/>
            <person name="Rigden D.J."/>
            <person name="Fitzpatrick D.A."/>
            <person name="Lorenzo-Morales J."/>
            <person name="Bateman A."/>
            <person name="Chiu C.H."/>
            <person name="Tang P."/>
            <person name="Hegemann P."/>
            <person name="Fromm H."/>
            <person name="Raoult D."/>
            <person name="Greub G."/>
            <person name="Miranda-Saavedra D."/>
            <person name="Chen N."/>
            <person name="Nash P."/>
            <person name="Ginger M.L."/>
            <person name="Horn M."/>
            <person name="Schaap P."/>
            <person name="Caler L."/>
            <person name="Loftus B."/>
        </authorList>
    </citation>
    <scope>NUCLEOTIDE SEQUENCE [LARGE SCALE GENOMIC DNA]</scope>
    <source>
        <strain evidence="2 3">Neff</strain>
    </source>
</reference>
<dbReference type="GeneID" id="14914797"/>
<evidence type="ECO:0000313" key="3">
    <source>
        <dbReference type="Proteomes" id="UP000011083"/>
    </source>
</evidence>
<proteinExistence type="predicted"/>
<keyword evidence="3" id="KW-1185">Reference proteome</keyword>
<dbReference type="Proteomes" id="UP000011083">
    <property type="component" value="Unassembled WGS sequence"/>
</dbReference>
<keyword evidence="1" id="KW-0732">Signal</keyword>
<organism evidence="2 3">
    <name type="scientific">Acanthamoeba castellanii (strain ATCC 30010 / Neff)</name>
    <dbReference type="NCBI Taxonomy" id="1257118"/>
    <lineage>
        <taxon>Eukaryota</taxon>
        <taxon>Amoebozoa</taxon>
        <taxon>Discosea</taxon>
        <taxon>Longamoebia</taxon>
        <taxon>Centramoebida</taxon>
        <taxon>Acanthamoebidae</taxon>
        <taxon>Acanthamoeba</taxon>
    </lineage>
</organism>
<dbReference type="EMBL" id="KB008066">
    <property type="protein sequence ID" value="ELR14220.1"/>
    <property type="molecule type" value="Genomic_DNA"/>
</dbReference>
<dbReference type="RefSeq" id="XP_004336233.1">
    <property type="nucleotide sequence ID" value="XM_004336185.1"/>
</dbReference>
<dbReference type="KEGG" id="acan:ACA1_139270"/>
<name>L8GMD1_ACACF</name>
<gene>
    <name evidence="2" type="ORF">ACA1_139270</name>
</gene>
<dbReference type="AlphaFoldDB" id="L8GMD1"/>
<evidence type="ECO:0000256" key="1">
    <source>
        <dbReference type="SAM" id="SignalP"/>
    </source>
</evidence>
<accession>L8GMD1</accession>
<protein>
    <submittedName>
        <fullName evidence="2">Uncharacterized protein</fullName>
    </submittedName>
</protein>
<dbReference type="VEuPathDB" id="AmoebaDB:ACA1_139270"/>
<feature type="chain" id="PRO_5003990446" evidence="1">
    <location>
        <begin position="31"/>
        <end position="266"/>
    </location>
</feature>
<evidence type="ECO:0000313" key="2">
    <source>
        <dbReference type="EMBL" id="ELR14220.1"/>
    </source>
</evidence>